<keyword evidence="7" id="KW-1185">Reference proteome</keyword>
<dbReference type="Gene3D" id="1.10.10.60">
    <property type="entry name" value="Homeodomain-like"/>
    <property type="match status" value="1"/>
</dbReference>
<dbReference type="PROSITE" id="PS50977">
    <property type="entry name" value="HTH_TETR_2"/>
    <property type="match status" value="1"/>
</dbReference>
<dbReference type="PANTHER" id="PTHR47506">
    <property type="entry name" value="TRANSCRIPTIONAL REGULATORY PROTEIN"/>
    <property type="match status" value="1"/>
</dbReference>
<dbReference type="InterPro" id="IPR009057">
    <property type="entry name" value="Homeodomain-like_sf"/>
</dbReference>
<comment type="caution">
    <text evidence="6">The sequence shown here is derived from an EMBL/GenBank/DDBJ whole genome shotgun (WGS) entry which is preliminary data.</text>
</comment>
<proteinExistence type="predicted"/>
<dbReference type="InterPro" id="IPR001647">
    <property type="entry name" value="HTH_TetR"/>
</dbReference>
<evidence type="ECO:0000256" key="2">
    <source>
        <dbReference type="ARBA" id="ARBA00023125"/>
    </source>
</evidence>
<dbReference type="RefSeq" id="WP_110396005.1">
    <property type="nucleotide sequence ID" value="NZ_JBHUHB010000001.1"/>
</dbReference>
<evidence type="ECO:0000256" key="3">
    <source>
        <dbReference type="ARBA" id="ARBA00023163"/>
    </source>
</evidence>
<accession>A0A2V3VV74</accession>
<dbReference type="Pfam" id="PF00440">
    <property type="entry name" value="TetR_N"/>
    <property type="match status" value="1"/>
</dbReference>
<evidence type="ECO:0000313" key="7">
    <source>
        <dbReference type="Proteomes" id="UP000247978"/>
    </source>
</evidence>
<feature type="domain" description="HTH tetR-type" evidence="5">
    <location>
        <begin position="13"/>
        <end position="73"/>
    </location>
</feature>
<name>A0A2V3VV74_9BACI</name>
<keyword evidence="1" id="KW-0805">Transcription regulation</keyword>
<keyword evidence="3" id="KW-0804">Transcription</keyword>
<gene>
    <name evidence="6" type="ORF">DFR56_11039</name>
</gene>
<sequence>MSKKRLTREESKRETRNKLLHVATKTFMEKGFYGASIDEIAEEAGFSKGAVYSNFGSKEDLFIAVFSERLQKDIQSIKTIYQQQTSLLEYMEVLEENYHKELKENKAWGALMLEFLIYALREESARKKLAPILQKSRKQSEEILIHFENKEESNFPLSPEKLSFLLLALDVGTSILHFVSEEDVPEHIIVDGLKQLLKLDSETN</sequence>
<feature type="DNA-binding region" description="H-T-H motif" evidence="4">
    <location>
        <begin position="36"/>
        <end position="55"/>
    </location>
</feature>
<evidence type="ECO:0000256" key="4">
    <source>
        <dbReference type="PROSITE-ProRule" id="PRU00335"/>
    </source>
</evidence>
<dbReference type="Gene3D" id="1.10.357.10">
    <property type="entry name" value="Tetracycline Repressor, domain 2"/>
    <property type="match status" value="1"/>
</dbReference>
<dbReference type="OrthoDB" id="9785164at2"/>
<dbReference type="GO" id="GO:0003677">
    <property type="term" value="F:DNA binding"/>
    <property type="evidence" value="ECO:0007669"/>
    <property type="project" value="UniProtKB-UniRule"/>
</dbReference>
<dbReference type="PRINTS" id="PR00455">
    <property type="entry name" value="HTHTETR"/>
</dbReference>
<protein>
    <submittedName>
        <fullName evidence="6">TetR family transcriptional regulator</fullName>
    </submittedName>
</protein>
<dbReference type="EMBL" id="QJJQ01000010">
    <property type="protein sequence ID" value="PXW85540.1"/>
    <property type="molecule type" value="Genomic_DNA"/>
</dbReference>
<dbReference type="PANTHER" id="PTHR47506:SF1">
    <property type="entry name" value="HTH-TYPE TRANSCRIPTIONAL REGULATOR YJDC"/>
    <property type="match status" value="1"/>
</dbReference>
<dbReference type="SUPFAM" id="SSF46689">
    <property type="entry name" value="Homeodomain-like"/>
    <property type="match status" value="1"/>
</dbReference>
<evidence type="ECO:0000313" key="6">
    <source>
        <dbReference type="EMBL" id="PXW85540.1"/>
    </source>
</evidence>
<organism evidence="6 7">
    <name type="scientific">Pseudogracilibacillus auburnensis</name>
    <dbReference type="NCBI Taxonomy" id="1494959"/>
    <lineage>
        <taxon>Bacteria</taxon>
        <taxon>Bacillati</taxon>
        <taxon>Bacillota</taxon>
        <taxon>Bacilli</taxon>
        <taxon>Bacillales</taxon>
        <taxon>Bacillaceae</taxon>
        <taxon>Pseudogracilibacillus</taxon>
    </lineage>
</organism>
<evidence type="ECO:0000259" key="5">
    <source>
        <dbReference type="PROSITE" id="PS50977"/>
    </source>
</evidence>
<dbReference type="AlphaFoldDB" id="A0A2V3VV74"/>
<evidence type="ECO:0000256" key="1">
    <source>
        <dbReference type="ARBA" id="ARBA00023015"/>
    </source>
</evidence>
<reference evidence="6 7" key="1">
    <citation type="submission" date="2018-05" db="EMBL/GenBank/DDBJ databases">
        <title>Genomic Encyclopedia of Type Strains, Phase IV (KMG-IV): sequencing the most valuable type-strain genomes for metagenomic binning, comparative biology and taxonomic classification.</title>
        <authorList>
            <person name="Goeker M."/>
        </authorList>
    </citation>
    <scope>NUCLEOTIDE SEQUENCE [LARGE SCALE GENOMIC DNA]</scope>
    <source>
        <strain evidence="6 7">DSM 28556</strain>
    </source>
</reference>
<dbReference type="GO" id="GO:0045892">
    <property type="term" value="P:negative regulation of DNA-templated transcription"/>
    <property type="evidence" value="ECO:0007669"/>
    <property type="project" value="UniProtKB-ARBA"/>
</dbReference>
<keyword evidence="2 4" id="KW-0238">DNA-binding</keyword>
<dbReference type="Proteomes" id="UP000247978">
    <property type="component" value="Unassembled WGS sequence"/>
</dbReference>
<dbReference type="FunFam" id="1.10.10.60:FF:000141">
    <property type="entry name" value="TetR family transcriptional regulator"/>
    <property type="match status" value="1"/>
</dbReference>